<comment type="caution">
    <text evidence="5">The sequence shown here is derived from an EMBL/GenBank/DDBJ whole genome shotgun (WGS) entry which is preliminary data.</text>
</comment>
<dbReference type="RefSeq" id="WP_249301475.1">
    <property type="nucleotide sequence ID" value="NZ_JACRSP010000005.1"/>
</dbReference>
<evidence type="ECO:0000313" key="6">
    <source>
        <dbReference type="Proteomes" id="UP000620366"/>
    </source>
</evidence>
<dbReference type="SMART" id="SM00354">
    <property type="entry name" value="HTH_LACI"/>
    <property type="match status" value="1"/>
</dbReference>
<accession>A0A926DHG3</accession>
<sequence length="338" mass="36948">MIDRSIRIRDIARRAGVSPATVSRVLNKTGNVSAWTTAAVLKEVEQAGIVLPAPQSDGGEKREAFPTVIIAVPDNNNNPFYSEIIAGISDSVQSKGYVPMVYTSHLRLYNYKKLLEYAAFIRAVGIISLYRIDDAVSDEISKSIPFVQCCSQPESPSIPYVCVNDKAAAKVAAQHLIQMGCDRLAVFAHSGVSKITANRVAGFMEAADEAKIQVPPNWLLRIPHINYKAAYSAAKQLFNRDRIPNGIFAITDVAAIAVLNAAQDSHIRVPNDVMIVGFDNLEMSEITRPSLTTINQPRYEIGFAAGEMMYDCVTNPDTKPNNIVFNCELIVRGSTSAK</sequence>
<feature type="domain" description="HTH lacI-type" evidence="4">
    <location>
        <begin position="6"/>
        <end position="46"/>
    </location>
</feature>
<name>A0A926DHG3_9FIRM</name>
<dbReference type="PROSITE" id="PS00356">
    <property type="entry name" value="HTH_LACI_1"/>
    <property type="match status" value="1"/>
</dbReference>
<dbReference type="Pfam" id="PF13377">
    <property type="entry name" value="Peripla_BP_3"/>
    <property type="match status" value="1"/>
</dbReference>
<dbReference type="SUPFAM" id="SSF47413">
    <property type="entry name" value="lambda repressor-like DNA-binding domains"/>
    <property type="match status" value="1"/>
</dbReference>
<keyword evidence="2" id="KW-0238">DNA-binding</keyword>
<dbReference type="Gene3D" id="3.40.50.2300">
    <property type="match status" value="2"/>
</dbReference>
<dbReference type="Pfam" id="PF00356">
    <property type="entry name" value="LacI"/>
    <property type="match status" value="1"/>
</dbReference>
<dbReference type="PRINTS" id="PR00036">
    <property type="entry name" value="HTHLACI"/>
</dbReference>
<keyword evidence="1" id="KW-0805">Transcription regulation</keyword>
<evidence type="ECO:0000256" key="3">
    <source>
        <dbReference type="ARBA" id="ARBA00023163"/>
    </source>
</evidence>
<dbReference type="EMBL" id="JACRSP010000005">
    <property type="protein sequence ID" value="MBC8537150.1"/>
    <property type="molecule type" value="Genomic_DNA"/>
</dbReference>
<dbReference type="PROSITE" id="PS50932">
    <property type="entry name" value="HTH_LACI_2"/>
    <property type="match status" value="1"/>
</dbReference>
<reference evidence="5" key="1">
    <citation type="submission" date="2020-08" db="EMBL/GenBank/DDBJ databases">
        <title>Genome public.</title>
        <authorList>
            <person name="Liu C."/>
            <person name="Sun Q."/>
        </authorList>
    </citation>
    <scope>NUCLEOTIDE SEQUENCE</scope>
    <source>
        <strain evidence="5">BX7</strain>
    </source>
</reference>
<dbReference type="PANTHER" id="PTHR30146:SF109">
    <property type="entry name" value="HTH-TYPE TRANSCRIPTIONAL REGULATOR GALS"/>
    <property type="match status" value="1"/>
</dbReference>
<dbReference type="AlphaFoldDB" id="A0A926DHG3"/>
<evidence type="ECO:0000256" key="1">
    <source>
        <dbReference type="ARBA" id="ARBA00023015"/>
    </source>
</evidence>
<keyword evidence="6" id="KW-1185">Reference proteome</keyword>
<evidence type="ECO:0000313" key="5">
    <source>
        <dbReference type="EMBL" id="MBC8537150.1"/>
    </source>
</evidence>
<dbReference type="PANTHER" id="PTHR30146">
    <property type="entry name" value="LACI-RELATED TRANSCRIPTIONAL REPRESSOR"/>
    <property type="match status" value="1"/>
</dbReference>
<dbReference type="SUPFAM" id="SSF53822">
    <property type="entry name" value="Periplasmic binding protein-like I"/>
    <property type="match status" value="1"/>
</dbReference>
<dbReference type="InterPro" id="IPR000843">
    <property type="entry name" value="HTH_LacI"/>
</dbReference>
<dbReference type="InterPro" id="IPR028082">
    <property type="entry name" value="Peripla_BP_I"/>
</dbReference>
<dbReference type="CDD" id="cd01392">
    <property type="entry name" value="HTH_LacI"/>
    <property type="match status" value="1"/>
</dbReference>
<proteinExistence type="predicted"/>
<organism evidence="5 6">
    <name type="scientific">Feifania hominis</name>
    <dbReference type="NCBI Taxonomy" id="2763660"/>
    <lineage>
        <taxon>Bacteria</taxon>
        <taxon>Bacillati</taxon>
        <taxon>Bacillota</taxon>
        <taxon>Clostridia</taxon>
        <taxon>Eubacteriales</taxon>
        <taxon>Feifaniaceae</taxon>
        <taxon>Feifania</taxon>
    </lineage>
</organism>
<dbReference type="GO" id="GO:0003700">
    <property type="term" value="F:DNA-binding transcription factor activity"/>
    <property type="evidence" value="ECO:0007669"/>
    <property type="project" value="TreeGrafter"/>
</dbReference>
<gene>
    <name evidence="5" type="ORF">H8695_10665</name>
</gene>
<protein>
    <submittedName>
        <fullName evidence="5">Substrate-binding domain-containing protein</fullName>
    </submittedName>
</protein>
<dbReference type="Proteomes" id="UP000620366">
    <property type="component" value="Unassembled WGS sequence"/>
</dbReference>
<dbReference type="InterPro" id="IPR010982">
    <property type="entry name" value="Lambda_DNA-bd_dom_sf"/>
</dbReference>
<keyword evidence="3" id="KW-0804">Transcription</keyword>
<dbReference type="GO" id="GO:0000976">
    <property type="term" value="F:transcription cis-regulatory region binding"/>
    <property type="evidence" value="ECO:0007669"/>
    <property type="project" value="TreeGrafter"/>
</dbReference>
<evidence type="ECO:0000256" key="2">
    <source>
        <dbReference type="ARBA" id="ARBA00023125"/>
    </source>
</evidence>
<dbReference type="InterPro" id="IPR046335">
    <property type="entry name" value="LacI/GalR-like_sensor"/>
</dbReference>
<evidence type="ECO:0000259" key="4">
    <source>
        <dbReference type="PROSITE" id="PS50932"/>
    </source>
</evidence>
<dbReference type="Gene3D" id="1.10.260.40">
    <property type="entry name" value="lambda repressor-like DNA-binding domains"/>
    <property type="match status" value="1"/>
</dbReference>